<accession>L1NA31</accession>
<dbReference type="EMBL" id="AMEP01000093">
    <property type="protein sequence ID" value="EKY00057.1"/>
    <property type="molecule type" value="Genomic_DNA"/>
</dbReference>
<comment type="caution">
    <text evidence="1">The sequence shown here is derived from an EMBL/GenBank/DDBJ whole genome shotgun (WGS) entry which is preliminary data.</text>
</comment>
<dbReference type="Proteomes" id="UP000010433">
    <property type="component" value="Unassembled WGS sequence"/>
</dbReference>
<dbReference type="HOGENOM" id="CLU_2619119_0_0_10"/>
<evidence type="ECO:0000313" key="1">
    <source>
        <dbReference type="EMBL" id="EKY00057.1"/>
    </source>
</evidence>
<protein>
    <submittedName>
        <fullName evidence="1">Uncharacterized protein</fullName>
    </submittedName>
</protein>
<proteinExistence type="predicted"/>
<evidence type="ECO:0000313" key="2">
    <source>
        <dbReference type="Proteomes" id="UP000010433"/>
    </source>
</evidence>
<name>L1NA31_9BACT</name>
<dbReference type="AlphaFoldDB" id="L1NA31"/>
<organism evidence="1 2">
    <name type="scientific">Hoylesella saccharolytica F0055</name>
    <dbReference type="NCBI Taxonomy" id="1127699"/>
    <lineage>
        <taxon>Bacteria</taxon>
        <taxon>Pseudomonadati</taxon>
        <taxon>Bacteroidota</taxon>
        <taxon>Bacteroidia</taxon>
        <taxon>Bacteroidales</taxon>
        <taxon>Prevotellaceae</taxon>
        <taxon>Hoylesella</taxon>
    </lineage>
</organism>
<gene>
    <name evidence="1" type="ORF">HMPREF9151_01393</name>
</gene>
<dbReference type="PATRIC" id="fig|1127699.3.peg.1287"/>
<keyword evidence="2" id="KW-1185">Reference proteome</keyword>
<sequence length="78" mass="9166">MQLKTYAFRTLNNIKRKSKQINQLLQADYQHTKKMHGTLKFMSCLMVKSIGEYALEAKFLLLTITEFTIENLLKEPDL</sequence>
<reference evidence="1 2" key="1">
    <citation type="submission" date="2012-05" db="EMBL/GenBank/DDBJ databases">
        <authorList>
            <person name="Weinstock G."/>
            <person name="Sodergren E."/>
            <person name="Lobos E.A."/>
            <person name="Fulton L."/>
            <person name="Fulton R."/>
            <person name="Courtney L."/>
            <person name="Fronick C."/>
            <person name="O'Laughlin M."/>
            <person name="Godfrey J."/>
            <person name="Wilson R.M."/>
            <person name="Miner T."/>
            <person name="Farmer C."/>
            <person name="Delehaunty K."/>
            <person name="Cordes M."/>
            <person name="Minx P."/>
            <person name="Tomlinson C."/>
            <person name="Chen J."/>
            <person name="Wollam A."/>
            <person name="Pepin K.H."/>
            <person name="Bhonagiri V."/>
            <person name="Zhang X."/>
            <person name="Suruliraj S."/>
            <person name="Warren W."/>
            <person name="Mitreva M."/>
            <person name="Mardis E.R."/>
            <person name="Wilson R.K."/>
        </authorList>
    </citation>
    <scope>NUCLEOTIDE SEQUENCE [LARGE SCALE GENOMIC DNA]</scope>
    <source>
        <strain evidence="1 2">F0055</strain>
    </source>
</reference>